<dbReference type="GeneID" id="9688345"/>
<dbReference type="InterPro" id="IPR025487">
    <property type="entry name" value="DUF4379"/>
</dbReference>
<sequence length="250" mass="27817">MACLARAGAASAAPRWSARTSAPLAGGIGSALARRRGAVAPCPPPNARPGKPFVEWCRENGERGERLLEEFDDDLFSPGELTKARAERIRWTCRECGWTWRTGLAHRTKDKKPTGCPGCAGKVPTWYNNLEVTCKESDGRLEHLIWEWAHPTKRMKDFMPATHEKVPWKCGGCGHEWDATTHDRTRATHSRGCPKCAGRHLHDLEVHCAQSDGQLDHLPREWAHPTKSMKDFAPASEVKVPWKCGGCGHE</sequence>
<dbReference type="PANTHER" id="PTHR37317">
    <property type="entry name" value="BLR8090 PROTEIN"/>
    <property type="match status" value="1"/>
</dbReference>
<dbReference type="Proteomes" id="UP000001876">
    <property type="component" value="Unassembled WGS sequence"/>
</dbReference>
<reference evidence="2 3" key="1">
    <citation type="journal article" date="2009" name="Science">
        <title>Green evolution and dynamic adaptations revealed by genomes of the marine picoeukaryotes Micromonas.</title>
        <authorList>
            <person name="Worden A.Z."/>
            <person name="Lee J.H."/>
            <person name="Mock T."/>
            <person name="Rouze P."/>
            <person name="Simmons M.P."/>
            <person name="Aerts A.L."/>
            <person name="Allen A.E."/>
            <person name="Cuvelier M.L."/>
            <person name="Derelle E."/>
            <person name="Everett M.V."/>
            <person name="Foulon E."/>
            <person name="Grimwood J."/>
            <person name="Gundlach H."/>
            <person name="Henrissat B."/>
            <person name="Napoli C."/>
            <person name="McDonald S.M."/>
            <person name="Parker M.S."/>
            <person name="Rombauts S."/>
            <person name="Salamov A."/>
            <person name="Von Dassow P."/>
            <person name="Badger J.H."/>
            <person name="Coutinho P.M."/>
            <person name="Demir E."/>
            <person name="Dubchak I."/>
            <person name="Gentemann C."/>
            <person name="Eikrem W."/>
            <person name="Gready J.E."/>
            <person name="John U."/>
            <person name="Lanier W."/>
            <person name="Lindquist E.A."/>
            <person name="Lucas S."/>
            <person name="Mayer K.F."/>
            <person name="Moreau H."/>
            <person name="Not F."/>
            <person name="Otillar R."/>
            <person name="Panaud O."/>
            <person name="Pangilinan J."/>
            <person name="Paulsen I."/>
            <person name="Piegu B."/>
            <person name="Poliakov A."/>
            <person name="Robbens S."/>
            <person name="Schmutz J."/>
            <person name="Toulza E."/>
            <person name="Wyss T."/>
            <person name="Zelensky A."/>
            <person name="Zhou K."/>
            <person name="Armbrust E.V."/>
            <person name="Bhattacharya D."/>
            <person name="Goodenough U.W."/>
            <person name="Van de Peer Y."/>
            <person name="Grigoriev I.V."/>
        </authorList>
    </citation>
    <scope>NUCLEOTIDE SEQUENCE [LARGE SCALE GENOMIC DNA]</scope>
    <source>
        <strain evidence="2 3">CCMP1545</strain>
    </source>
</reference>
<evidence type="ECO:0000313" key="3">
    <source>
        <dbReference type="Proteomes" id="UP000001876"/>
    </source>
</evidence>
<dbReference type="eggNOG" id="ENOG502S0VF">
    <property type="taxonomic scope" value="Eukaryota"/>
</dbReference>
<dbReference type="PANTHER" id="PTHR37317:SF1">
    <property type="entry name" value="ZINC-RIBBON DOMAIN-CONTAINING PROTEIN-RELATED"/>
    <property type="match status" value="1"/>
</dbReference>
<organism evidence="3">
    <name type="scientific">Micromonas pusilla (strain CCMP1545)</name>
    <name type="common">Picoplanktonic green alga</name>
    <dbReference type="NCBI Taxonomy" id="564608"/>
    <lineage>
        <taxon>Eukaryota</taxon>
        <taxon>Viridiplantae</taxon>
        <taxon>Chlorophyta</taxon>
        <taxon>Mamiellophyceae</taxon>
        <taxon>Mamiellales</taxon>
        <taxon>Mamiellaceae</taxon>
        <taxon>Micromonas</taxon>
    </lineage>
</organism>
<dbReference type="Pfam" id="PF14311">
    <property type="entry name" value="DUF4379"/>
    <property type="match status" value="3"/>
</dbReference>
<dbReference type="RefSeq" id="XP_003063098.1">
    <property type="nucleotide sequence ID" value="XM_003063052.1"/>
</dbReference>
<protein>
    <submittedName>
        <fullName evidence="2">Predicted protein</fullName>
    </submittedName>
</protein>
<dbReference type="AlphaFoldDB" id="C1N537"/>
<evidence type="ECO:0000259" key="1">
    <source>
        <dbReference type="Pfam" id="PF14311"/>
    </source>
</evidence>
<keyword evidence="3" id="KW-1185">Reference proteome</keyword>
<feature type="domain" description="Treble clef zinc finger" evidence="1">
    <location>
        <begin position="220"/>
        <end position="250"/>
    </location>
</feature>
<gene>
    <name evidence="2" type="ORF">MICPUCDRAFT_52787</name>
</gene>
<proteinExistence type="predicted"/>
<name>C1N537_MICPC</name>
<dbReference type="KEGG" id="mpp:MICPUCDRAFT_52787"/>
<dbReference type="EMBL" id="GG663747">
    <property type="protein sequence ID" value="EEH53037.1"/>
    <property type="molecule type" value="Genomic_DNA"/>
</dbReference>
<feature type="domain" description="Treble clef zinc finger" evidence="1">
    <location>
        <begin position="67"/>
        <end position="122"/>
    </location>
</feature>
<evidence type="ECO:0000313" key="2">
    <source>
        <dbReference type="EMBL" id="EEH53037.1"/>
    </source>
</evidence>
<feature type="domain" description="Treble clef zinc finger" evidence="1">
    <location>
        <begin position="144"/>
        <end position="199"/>
    </location>
</feature>
<accession>C1N537</accession>